<evidence type="ECO:0000313" key="3">
    <source>
        <dbReference type="Proteomes" id="UP000070133"/>
    </source>
</evidence>
<dbReference type="Proteomes" id="UP000070133">
    <property type="component" value="Unassembled WGS sequence"/>
</dbReference>
<dbReference type="AlphaFoldDB" id="A0A139HE84"/>
<organism evidence="2 3">
    <name type="scientific">Pseudocercospora eumusae</name>
    <dbReference type="NCBI Taxonomy" id="321146"/>
    <lineage>
        <taxon>Eukaryota</taxon>
        <taxon>Fungi</taxon>
        <taxon>Dikarya</taxon>
        <taxon>Ascomycota</taxon>
        <taxon>Pezizomycotina</taxon>
        <taxon>Dothideomycetes</taxon>
        <taxon>Dothideomycetidae</taxon>
        <taxon>Mycosphaerellales</taxon>
        <taxon>Mycosphaerellaceae</taxon>
        <taxon>Pseudocercospora</taxon>
    </lineage>
</organism>
<gene>
    <name evidence="2" type="ORF">AC578_2987</name>
</gene>
<comment type="caution">
    <text evidence="2">The sequence shown here is derived from an EMBL/GenBank/DDBJ whole genome shotgun (WGS) entry which is preliminary data.</text>
</comment>
<protein>
    <submittedName>
        <fullName evidence="2">Uncharacterized protein</fullName>
    </submittedName>
</protein>
<keyword evidence="3" id="KW-1185">Reference proteome</keyword>
<feature type="region of interest" description="Disordered" evidence="1">
    <location>
        <begin position="57"/>
        <end position="109"/>
    </location>
</feature>
<evidence type="ECO:0000256" key="1">
    <source>
        <dbReference type="SAM" id="MobiDB-lite"/>
    </source>
</evidence>
<accession>A0A139HE84</accession>
<name>A0A139HE84_9PEZI</name>
<feature type="compositionally biased region" description="Basic and acidic residues" evidence="1">
    <location>
        <begin position="66"/>
        <end position="83"/>
    </location>
</feature>
<evidence type="ECO:0000313" key="2">
    <source>
        <dbReference type="EMBL" id="KXT00760.1"/>
    </source>
</evidence>
<dbReference type="EMBL" id="LFZN01000067">
    <property type="protein sequence ID" value="KXT00760.1"/>
    <property type="molecule type" value="Genomic_DNA"/>
</dbReference>
<feature type="compositionally biased region" description="Polar residues" evidence="1">
    <location>
        <begin position="84"/>
        <end position="96"/>
    </location>
</feature>
<reference evidence="2 3" key="1">
    <citation type="submission" date="2015-07" db="EMBL/GenBank/DDBJ databases">
        <title>Comparative genomics of the Sigatoka disease complex on banana suggests a link between parallel evolutionary changes in Pseudocercospora fijiensis and Pseudocercospora eumusae and increased virulence on the banana host.</title>
        <authorList>
            <person name="Chang T.-C."/>
            <person name="Salvucci A."/>
            <person name="Crous P.W."/>
            <person name="Stergiopoulos I."/>
        </authorList>
    </citation>
    <scope>NUCLEOTIDE SEQUENCE [LARGE SCALE GENOMIC DNA]</scope>
    <source>
        <strain evidence="2 3">CBS 114824</strain>
    </source>
</reference>
<sequence>MAEEGVIGNSELLSAKKVAVEEHYIQLLEKRIGQLEAQIARSGTAEDKDILAVTPTTSEAHATAGADEKAEAAVKEGKEKGTKDSSTANGGTSTPLDSEKAGQEACSPQ</sequence>
<proteinExistence type="predicted"/>